<dbReference type="PANTHER" id="PTHR24567">
    <property type="entry name" value="CRP FAMILY TRANSCRIPTIONAL REGULATORY PROTEIN"/>
    <property type="match status" value="1"/>
</dbReference>
<evidence type="ECO:0000259" key="5">
    <source>
        <dbReference type="PROSITE" id="PS51063"/>
    </source>
</evidence>
<dbReference type="PANTHER" id="PTHR24567:SF75">
    <property type="entry name" value="FUMARATE AND NITRATE REDUCTION REGULATORY PROTEIN"/>
    <property type="match status" value="1"/>
</dbReference>
<name>F2IXL5_POLGS</name>
<dbReference type="EMBL" id="CP002568">
    <property type="protein sequence ID" value="ADZ71638.1"/>
    <property type="molecule type" value="Genomic_DNA"/>
</dbReference>
<keyword evidence="3" id="KW-0804">Transcription</keyword>
<dbReference type="GO" id="GO:0003677">
    <property type="term" value="F:DNA binding"/>
    <property type="evidence" value="ECO:0007669"/>
    <property type="project" value="UniProtKB-KW"/>
</dbReference>
<dbReference type="eggNOG" id="COG0664">
    <property type="taxonomic scope" value="Bacteria"/>
</dbReference>
<evidence type="ECO:0000256" key="1">
    <source>
        <dbReference type="ARBA" id="ARBA00023015"/>
    </source>
</evidence>
<dbReference type="SUPFAM" id="SSF46785">
    <property type="entry name" value="Winged helix' DNA-binding domain"/>
    <property type="match status" value="1"/>
</dbReference>
<dbReference type="InterPro" id="IPR050397">
    <property type="entry name" value="Env_Response_Regulators"/>
</dbReference>
<sequence>MEGRMAYLDRNPGIDIAQRTAVFGTAVADEVPSLAAFGAKTSHFKPHEVVYYEGDPADRIFELAKGSVMLFKLLPDGRRQVVEVLRPGDIFGIPAGKEQNCTAETLTDAKVNVVDMNHIAGSPDFQRQITRCLAAQMQVLHEHAVLLGRKSAMERVASFLMHLVPDRGGTECAGPSETGGDTRQLKLFMTRQEIADYLGLTIETVSRVISEMKRRGLITVERNDEIRLNKVCAMCQLTGKH</sequence>
<dbReference type="PROSITE" id="PS51063">
    <property type="entry name" value="HTH_CRP_2"/>
    <property type="match status" value="1"/>
</dbReference>
<keyword evidence="2" id="KW-0238">DNA-binding</keyword>
<dbReference type="CDD" id="cd00092">
    <property type="entry name" value="HTH_CRP"/>
    <property type="match status" value="1"/>
</dbReference>
<dbReference type="PATRIC" id="fig|991905.3.peg.3307"/>
<dbReference type="HOGENOM" id="CLU_075053_0_1_5"/>
<dbReference type="InterPro" id="IPR000595">
    <property type="entry name" value="cNMP-bd_dom"/>
</dbReference>
<evidence type="ECO:0000256" key="3">
    <source>
        <dbReference type="ARBA" id="ARBA00023163"/>
    </source>
</evidence>
<accession>F2IXL5</accession>
<feature type="domain" description="Cyclic nucleotide-binding" evidence="4">
    <location>
        <begin position="43"/>
        <end position="92"/>
    </location>
</feature>
<dbReference type="Pfam" id="PF13545">
    <property type="entry name" value="HTH_Crp_2"/>
    <property type="match status" value="1"/>
</dbReference>
<dbReference type="InterPro" id="IPR014710">
    <property type="entry name" value="RmlC-like_jellyroll"/>
</dbReference>
<feature type="domain" description="HTH crp-type" evidence="5">
    <location>
        <begin position="150"/>
        <end position="232"/>
    </location>
</feature>
<evidence type="ECO:0000313" key="7">
    <source>
        <dbReference type="Proteomes" id="UP000008130"/>
    </source>
</evidence>
<keyword evidence="7" id="KW-1185">Reference proteome</keyword>
<dbReference type="KEGG" id="pgv:SL003B_3216"/>
<evidence type="ECO:0000256" key="2">
    <source>
        <dbReference type="ARBA" id="ARBA00023125"/>
    </source>
</evidence>
<dbReference type="CDD" id="cd00038">
    <property type="entry name" value="CAP_ED"/>
    <property type="match status" value="1"/>
</dbReference>
<keyword evidence="1" id="KW-0805">Transcription regulation</keyword>
<evidence type="ECO:0000259" key="4">
    <source>
        <dbReference type="PROSITE" id="PS50042"/>
    </source>
</evidence>
<dbReference type="InterPro" id="IPR036388">
    <property type="entry name" value="WH-like_DNA-bd_sf"/>
</dbReference>
<dbReference type="SMART" id="SM00419">
    <property type="entry name" value="HTH_CRP"/>
    <property type="match status" value="1"/>
</dbReference>
<evidence type="ECO:0000313" key="6">
    <source>
        <dbReference type="EMBL" id="ADZ71638.1"/>
    </source>
</evidence>
<dbReference type="STRING" id="991905.SL003B_3216"/>
<dbReference type="Proteomes" id="UP000008130">
    <property type="component" value="Chromosome"/>
</dbReference>
<dbReference type="Gene3D" id="1.10.10.10">
    <property type="entry name" value="Winged helix-like DNA-binding domain superfamily/Winged helix DNA-binding domain"/>
    <property type="match status" value="1"/>
</dbReference>
<dbReference type="PROSITE" id="PS00042">
    <property type="entry name" value="HTH_CRP_1"/>
    <property type="match status" value="1"/>
</dbReference>
<protein>
    <submittedName>
        <fullName evidence="6">Transcriptional regulator, Crp/Fnr family protein</fullName>
    </submittedName>
</protein>
<dbReference type="Gene3D" id="2.60.120.10">
    <property type="entry name" value="Jelly Rolls"/>
    <property type="match status" value="1"/>
</dbReference>
<dbReference type="InterPro" id="IPR018335">
    <property type="entry name" value="Tscrpt_reg_HTH_Crp-type_CS"/>
</dbReference>
<dbReference type="PRINTS" id="PR00034">
    <property type="entry name" value="HTHCRP"/>
</dbReference>
<dbReference type="GO" id="GO:0005829">
    <property type="term" value="C:cytosol"/>
    <property type="evidence" value="ECO:0007669"/>
    <property type="project" value="TreeGrafter"/>
</dbReference>
<dbReference type="SMART" id="SM00100">
    <property type="entry name" value="cNMP"/>
    <property type="match status" value="1"/>
</dbReference>
<dbReference type="SUPFAM" id="SSF51206">
    <property type="entry name" value="cAMP-binding domain-like"/>
    <property type="match status" value="1"/>
</dbReference>
<proteinExistence type="predicted"/>
<dbReference type="PROSITE" id="PS50042">
    <property type="entry name" value="CNMP_BINDING_3"/>
    <property type="match status" value="1"/>
</dbReference>
<dbReference type="InterPro" id="IPR036390">
    <property type="entry name" value="WH_DNA-bd_sf"/>
</dbReference>
<organism evidence="6 7">
    <name type="scientific">Polymorphum gilvum (strain LMG 25793 / CGMCC 1.9160 / SL003B-26A1)</name>
    <dbReference type="NCBI Taxonomy" id="991905"/>
    <lineage>
        <taxon>Bacteria</taxon>
        <taxon>Pseudomonadati</taxon>
        <taxon>Pseudomonadota</taxon>
        <taxon>Alphaproteobacteria</taxon>
        <taxon>Rhodobacterales</taxon>
        <taxon>Paracoccaceae</taxon>
        <taxon>Polymorphum</taxon>
    </lineage>
</organism>
<dbReference type="InterPro" id="IPR018490">
    <property type="entry name" value="cNMP-bd_dom_sf"/>
</dbReference>
<dbReference type="AlphaFoldDB" id="F2IXL5"/>
<dbReference type="Pfam" id="PF00027">
    <property type="entry name" value="cNMP_binding"/>
    <property type="match status" value="1"/>
</dbReference>
<reference evidence="6 7" key="1">
    <citation type="journal article" date="2011" name="J. Bacteriol.">
        <title>Complete genome sequence of Polymorphum gilvum SL003B-26A1T, a crude oil-degrading bacterium from oil-polluted saline soil.</title>
        <authorList>
            <person name="Li S.G."/>
            <person name="Tang Y.Q."/>
            <person name="Nie Y."/>
            <person name="Cai M."/>
            <person name="Wu X.L."/>
        </authorList>
    </citation>
    <scope>NUCLEOTIDE SEQUENCE [LARGE SCALE GENOMIC DNA]</scope>
    <source>
        <strain evidence="7">LMG 25793 / CGMCC 1.9160 / SL003B-26A1</strain>
    </source>
</reference>
<dbReference type="InterPro" id="IPR012318">
    <property type="entry name" value="HTH_CRP"/>
</dbReference>
<gene>
    <name evidence="6" type="ordered locus">SL003B_3216</name>
</gene>
<dbReference type="GO" id="GO:0003700">
    <property type="term" value="F:DNA-binding transcription factor activity"/>
    <property type="evidence" value="ECO:0007669"/>
    <property type="project" value="InterPro"/>
</dbReference>